<dbReference type="InterPro" id="IPR016161">
    <property type="entry name" value="Ald_DH/histidinol_DH"/>
</dbReference>
<dbReference type="InterPro" id="IPR015590">
    <property type="entry name" value="Aldehyde_DH_dom"/>
</dbReference>
<gene>
    <name evidence="2" type="ORF">OTI717_LOCUS37213</name>
</gene>
<organism evidence="2 3">
    <name type="scientific">Rotaria sordida</name>
    <dbReference type="NCBI Taxonomy" id="392033"/>
    <lineage>
        <taxon>Eukaryota</taxon>
        <taxon>Metazoa</taxon>
        <taxon>Spiralia</taxon>
        <taxon>Gnathifera</taxon>
        <taxon>Rotifera</taxon>
        <taxon>Eurotatoria</taxon>
        <taxon>Bdelloidea</taxon>
        <taxon>Philodinida</taxon>
        <taxon>Philodinidae</taxon>
        <taxon>Rotaria</taxon>
    </lineage>
</organism>
<dbReference type="Proteomes" id="UP000663823">
    <property type="component" value="Unassembled WGS sequence"/>
</dbReference>
<protein>
    <recommendedName>
        <fullName evidence="1">Aldehyde dehydrogenase domain-containing protein</fullName>
    </recommendedName>
</protein>
<evidence type="ECO:0000313" key="3">
    <source>
        <dbReference type="Proteomes" id="UP000663823"/>
    </source>
</evidence>
<dbReference type="InterPro" id="IPR016162">
    <property type="entry name" value="Ald_DH_N"/>
</dbReference>
<sequence>ADIDKAVEAAQTAFDIESPWHKLDPLSFSQHKSICRKWKHLTMLIALKPTEQTPLSALYCAAFIKETGFPPGDILECGYAIAVHAHIDKVACTSPVEIRTFTNKTKKKNGCEIFSVRRGLMLAHQIRPGSIWINTYKTICNQALFDGFKESGQEKELGRYGLEAYYKVKTVVVKLV</sequence>
<evidence type="ECO:0000313" key="2">
    <source>
        <dbReference type="EMBL" id="CAF4171286.1"/>
    </source>
</evidence>
<dbReference type="PANTHER" id="PTHR11699">
    <property type="entry name" value="ALDEHYDE DEHYDROGENASE-RELATED"/>
    <property type="match status" value="1"/>
</dbReference>
<feature type="domain" description="Aldehyde dehydrogenase" evidence="1">
    <location>
        <begin position="101"/>
        <end position="171"/>
    </location>
</feature>
<reference evidence="2" key="1">
    <citation type="submission" date="2021-02" db="EMBL/GenBank/DDBJ databases">
        <authorList>
            <person name="Nowell W R."/>
        </authorList>
    </citation>
    <scope>NUCLEOTIDE SEQUENCE</scope>
</reference>
<feature type="non-terminal residue" evidence="2">
    <location>
        <position position="1"/>
    </location>
</feature>
<dbReference type="SUPFAM" id="SSF53720">
    <property type="entry name" value="ALDH-like"/>
    <property type="match status" value="2"/>
</dbReference>
<name>A0A819ZBN8_9BILA</name>
<dbReference type="EMBL" id="CAJOAX010017192">
    <property type="protein sequence ID" value="CAF4171286.1"/>
    <property type="molecule type" value="Genomic_DNA"/>
</dbReference>
<dbReference type="AlphaFoldDB" id="A0A819ZBN8"/>
<dbReference type="Gene3D" id="3.40.605.10">
    <property type="entry name" value="Aldehyde Dehydrogenase, Chain A, domain 1"/>
    <property type="match status" value="2"/>
</dbReference>
<dbReference type="Gene3D" id="3.40.309.10">
    <property type="entry name" value="Aldehyde Dehydrogenase, Chain A, domain 2"/>
    <property type="match status" value="1"/>
</dbReference>
<comment type="caution">
    <text evidence="2">The sequence shown here is derived from an EMBL/GenBank/DDBJ whole genome shotgun (WGS) entry which is preliminary data.</text>
</comment>
<dbReference type="InterPro" id="IPR016163">
    <property type="entry name" value="Ald_DH_C"/>
</dbReference>
<dbReference type="GO" id="GO:0016620">
    <property type="term" value="F:oxidoreductase activity, acting on the aldehyde or oxo group of donors, NAD or NADP as acceptor"/>
    <property type="evidence" value="ECO:0007669"/>
    <property type="project" value="InterPro"/>
</dbReference>
<dbReference type="Pfam" id="PF00171">
    <property type="entry name" value="Aldedh"/>
    <property type="match status" value="1"/>
</dbReference>
<accession>A0A819ZBN8</accession>
<proteinExistence type="predicted"/>
<evidence type="ECO:0000259" key="1">
    <source>
        <dbReference type="Pfam" id="PF00171"/>
    </source>
</evidence>